<reference evidence="10" key="1">
    <citation type="submission" date="2016-03" db="EMBL/GenBank/DDBJ databases">
        <authorList>
            <person name="Devillers H."/>
        </authorList>
    </citation>
    <scope>NUCLEOTIDE SEQUENCE [LARGE SCALE GENOMIC DNA]</scope>
</reference>
<evidence type="ECO:0000256" key="5">
    <source>
        <dbReference type="PIRNR" id="PIRNR025007"/>
    </source>
</evidence>
<evidence type="ECO:0000256" key="2">
    <source>
        <dbReference type="ARBA" id="ARBA00022448"/>
    </source>
</evidence>
<proteinExistence type="inferred from homology"/>
<evidence type="ECO:0000256" key="6">
    <source>
        <dbReference type="SAM" id="MobiDB-lite"/>
    </source>
</evidence>
<dbReference type="PANTHER" id="PTHR12702">
    <property type="entry name" value="SEC15"/>
    <property type="match status" value="1"/>
</dbReference>
<evidence type="ECO:0000313" key="9">
    <source>
        <dbReference type="EMBL" id="SCW02933.1"/>
    </source>
</evidence>
<accession>A0A1G4MGK3</accession>
<dbReference type="GO" id="GO:0016020">
    <property type="term" value="C:membrane"/>
    <property type="evidence" value="ECO:0007669"/>
    <property type="project" value="TreeGrafter"/>
</dbReference>
<dbReference type="Gene3D" id="1.20.58.670">
    <property type="entry name" value="Dsl1p vesicle tethering complex, Tip20p subunit, domain D"/>
    <property type="match status" value="1"/>
</dbReference>
<evidence type="ECO:0000313" key="10">
    <source>
        <dbReference type="Proteomes" id="UP000190831"/>
    </source>
</evidence>
<evidence type="ECO:0000256" key="1">
    <source>
        <dbReference type="ARBA" id="ARBA00007944"/>
    </source>
</evidence>
<dbReference type="GO" id="GO:0090522">
    <property type="term" value="P:vesicle tethering involved in exocytosis"/>
    <property type="evidence" value="ECO:0007669"/>
    <property type="project" value="UniProtKB-UniRule"/>
</dbReference>
<feature type="region of interest" description="Disordered" evidence="6">
    <location>
        <begin position="845"/>
        <end position="867"/>
    </location>
</feature>
<dbReference type="OrthoDB" id="10267033at2759"/>
<feature type="domain" description="Exocyst complex component EXOC6/Sec15 N-terminal" evidence="8">
    <location>
        <begin position="81"/>
        <end position="256"/>
    </location>
</feature>
<evidence type="ECO:0000256" key="4">
    <source>
        <dbReference type="ARBA" id="ARBA00023054"/>
    </source>
</evidence>
<dbReference type="EMBL" id="LT598490">
    <property type="protein sequence ID" value="SCW02933.1"/>
    <property type="molecule type" value="Genomic_DNA"/>
</dbReference>
<gene>
    <name evidence="9" type="ORF">LAFE_0F17480G</name>
</gene>
<comment type="function">
    <text evidence="5">Component of the exocyst complex involved in the docking of exocytic vesicles with fusion sites on the plasma membrane.</text>
</comment>
<dbReference type="OMA" id="FPFHSEQ"/>
<keyword evidence="4" id="KW-0175">Coiled coil</keyword>
<dbReference type="InterPro" id="IPR042044">
    <property type="entry name" value="EXOC6PINT-1/Sec15/Tip20_C_dom2"/>
</dbReference>
<dbReference type="GO" id="GO:0000145">
    <property type="term" value="C:exocyst"/>
    <property type="evidence" value="ECO:0007669"/>
    <property type="project" value="UniProtKB-UniRule"/>
</dbReference>
<dbReference type="InterPro" id="IPR048359">
    <property type="entry name" value="EXOC6_Sec15_N"/>
</dbReference>
<keyword evidence="10" id="KW-1185">Reference proteome</keyword>
<name>A0A1G4MGK3_LACFM</name>
<organism evidence="9 10">
    <name type="scientific">Lachancea fermentati</name>
    <name type="common">Zygosaccharomyces fermentati</name>
    <dbReference type="NCBI Taxonomy" id="4955"/>
    <lineage>
        <taxon>Eukaryota</taxon>
        <taxon>Fungi</taxon>
        <taxon>Dikarya</taxon>
        <taxon>Ascomycota</taxon>
        <taxon>Saccharomycotina</taxon>
        <taxon>Saccharomycetes</taxon>
        <taxon>Saccharomycetales</taxon>
        <taxon>Saccharomycetaceae</taxon>
        <taxon>Lachancea</taxon>
    </lineage>
</organism>
<evidence type="ECO:0000256" key="3">
    <source>
        <dbReference type="ARBA" id="ARBA00022483"/>
    </source>
</evidence>
<keyword evidence="3 5" id="KW-0268">Exocytosis</keyword>
<feature type="domain" description="Exocyst complex subunit EXOC6/Sec15 C-terminal" evidence="7">
    <location>
        <begin position="461"/>
        <end position="843"/>
    </location>
</feature>
<sequence length="881" mass="102635">MEAESQSHVSEELQKVLLSTDLSLLRSPEAPNLINGSSQDISAVDVNDDILELDEHSFRKLVPLLRSSIENNSLNTVVEDLVNSVDDNFESLESQIMQDSQVNDNLTTSIQEMASIKNIIDGSLKDELMTLQDQLASSTNDVILKKQFFINNKKTTTKISESIILINKILQILELSNKCQELIKDGDFFKALQSLGSLEKIYLQDFRNYDFEFLKEIYSSIPLLKSKIKDESINLIKSSFNSKLEDTLLMVGNKYFDFYNEILLQEWMNSRNAMKLGNFKFNSPLEISLRDPKKLEELRLDHFYHLDEFYDSILIFQELKELNYLCEEFSKEYEFRKAKLVSPLELKSNVSSSLTKKTKSLDDLFGSGFNTEHLKKYMLRILGFLIYDKHLNRSTDYILSQNSYTTTDDFWTVLMNKLSPYLEDYISEHLNNEEELIGFKNFLGIYIAIVENLKLNIEVIYKAHVSIFQKYSALLVRLFDREFSTLLSDDDFMPLTINDKSLYEKVLKICWLKDDELQNDATMEEHAENEFYATLPFSPLYPMTCTLSKKTYNKLVAFLNNFYRHDLNHLNYLLVRTMEDIFSNIVNKKMKEKLDTTSREEIAQVLINFDYFVIAAREFSNILTKENITENPEVDIRLTSIQDLTDSRKYAETKLIELIDSKVSDLMEFVEFDWTSTELEQEPDISVRDIAQFLEMMFTSTLVNLPYSVKTLLIFREFDALTRKFLEVLLNSTPSVISRQSVLNFELNMEFLESVISKIFPNESETTIGNLDSPIPQSPEPENQRSSNLIENNIRSLQSTFTDLKQHIEFLKSQNMEEYKDSSVRMRKYPRIKPENAQLLYRKVAPRTDASSSEQERITPDNSFTDSMTSNRRIAKFFNRT</sequence>
<comment type="similarity">
    <text evidence="1 5">Belongs to the SEC15 family.</text>
</comment>
<dbReference type="GO" id="GO:0006893">
    <property type="term" value="P:Golgi to plasma membrane transport"/>
    <property type="evidence" value="ECO:0007669"/>
    <property type="project" value="TreeGrafter"/>
</dbReference>
<dbReference type="PANTHER" id="PTHR12702:SF0">
    <property type="entry name" value="EXOCYST COMPLEX COMPONENT 6"/>
    <property type="match status" value="1"/>
</dbReference>
<dbReference type="GO" id="GO:0006886">
    <property type="term" value="P:intracellular protein transport"/>
    <property type="evidence" value="ECO:0007669"/>
    <property type="project" value="InterPro"/>
</dbReference>
<dbReference type="Pfam" id="PF04091">
    <property type="entry name" value="Sec15_C"/>
    <property type="match status" value="1"/>
</dbReference>
<dbReference type="Pfam" id="PF20651">
    <property type="entry name" value="EXOC6_Sec15_N"/>
    <property type="match status" value="1"/>
</dbReference>
<dbReference type="InterPro" id="IPR007225">
    <property type="entry name" value="EXOC6/Sec15"/>
</dbReference>
<dbReference type="STRING" id="4955.A0A1G4MGK3"/>
<dbReference type="AlphaFoldDB" id="A0A1G4MGK3"/>
<dbReference type="Gene3D" id="1.10.357.30">
    <property type="entry name" value="Exocyst complex subunit Sec15 C-terminal domain, N-terminal subdomain"/>
    <property type="match status" value="1"/>
</dbReference>
<dbReference type="PIRSF" id="PIRSF025007">
    <property type="entry name" value="Sec15"/>
    <property type="match status" value="1"/>
</dbReference>
<dbReference type="InterPro" id="IPR042045">
    <property type="entry name" value="EXOC6/Sec15_C_dom1"/>
</dbReference>
<dbReference type="Proteomes" id="UP000190831">
    <property type="component" value="Chromosome F"/>
</dbReference>
<keyword evidence="2 5" id="KW-0813">Transport</keyword>
<dbReference type="InterPro" id="IPR046361">
    <property type="entry name" value="EXOC6/Sec15_C"/>
</dbReference>
<protein>
    <recommendedName>
        <fullName evidence="5">Exocyst complex component SEC15</fullName>
    </recommendedName>
</protein>
<evidence type="ECO:0000259" key="7">
    <source>
        <dbReference type="Pfam" id="PF04091"/>
    </source>
</evidence>
<evidence type="ECO:0000259" key="8">
    <source>
        <dbReference type="Pfam" id="PF20651"/>
    </source>
</evidence>